<accession>A0A401SDY0</accession>
<dbReference type="PROSITE" id="PS50059">
    <property type="entry name" value="FKBP_PPIASE"/>
    <property type="match status" value="1"/>
</dbReference>
<keyword evidence="4" id="KW-0677">Repeat</keyword>
<evidence type="ECO:0000256" key="2">
    <source>
        <dbReference type="ARBA" id="ARBA00013194"/>
    </source>
</evidence>
<feature type="domain" description="EF-hand" evidence="13">
    <location>
        <begin position="136"/>
        <end position="171"/>
    </location>
</feature>
<keyword evidence="9 10" id="KW-0413">Isomerase</keyword>
<dbReference type="InterPro" id="IPR001179">
    <property type="entry name" value="PPIase_FKBP_dom"/>
</dbReference>
<dbReference type="SUPFAM" id="SSF54534">
    <property type="entry name" value="FKBP-like"/>
    <property type="match status" value="1"/>
</dbReference>
<dbReference type="AlphaFoldDB" id="A0A401SDY0"/>
<keyword evidence="6" id="KW-0106">Calcium</keyword>
<evidence type="ECO:0000256" key="1">
    <source>
        <dbReference type="ARBA" id="ARBA00000971"/>
    </source>
</evidence>
<evidence type="ECO:0000256" key="8">
    <source>
        <dbReference type="ARBA" id="ARBA00023180"/>
    </source>
</evidence>
<comment type="caution">
    <text evidence="14">The sequence shown here is derived from an EMBL/GenBank/DDBJ whole genome shotgun (WGS) entry which is preliminary data.</text>
</comment>
<evidence type="ECO:0000259" key="12">
    <source>
        <dbReference type="PROSITE" id="PS50059"/>
    </source>
</evidence>
<keyword evidence="7 10" id="KW-0697">Rotamase</keyword>
<dbReference type="EC" id="5.2.1.8" evidence="2 10"/>
<evidence type="ECO:0000256" key="9">
    <source>
        <dbReference type="ARBA" id="ARBA00023235"/>
    </source>
</evidence>
<comment type="catalytic activity">
    <reaction evidence="1 10">
        <text>[protein]-peptidylproline (omega=180) = [protein]-peptidylproline (omega=0)</text>
        <dbReference type="Rhea" id="RHEA:16237"/>
        <dbReference type="Rhea" id="RHEA-COMP:10747"/>
        <dbReference type="Rhea" id="RHEA-COMP:10748"/>
        <dbReference type="ChEBI" id="CHEBI:83833"/>
        <dbReference type="ChEBI" id="CHEBI:83834"/>
        <dbReference type="EC" id="5.2.1.8"/>
    </reaction>
</comment>
<feature type="domain" description="EF-hand" evidence="13">
    <location>
        <begin position="180"/>
        <end position="213"/>
    </location>
</feature>
<organism evidence="14 15">
    <name type="scientific">Chiloscyllium punctatum</name>
    <name type="common">Brownbanded bambooshark</name>
    <name type="synonym">Hemiscyllium punctatum</name>
    <dbReference type="NCBI Taxonomy" id="137246"/>
    <lineage>
        <taxon>Eukaryota</taxon>
        <taxon>Metazoa</taxon>
        <taxon>Chordata</taxon>
        <taxon>Craniata</taxon>
        <taxon>Vertebrata</taxon>
        <taxon>Chondrichthyes</taxon>
        <taxon>Elasmobranchii</taxon>
        <taxon>Galeomorphii</taxon>
        <taxon>Galeoidea</taxon>
        <taxon>Orectolobiformes</taxon>
        <taxon>Hemiscylliidae</taxon>
        <taxon>Chiloscyllium</taxon>
    </lineage>
</organism>
<dbReference type="FunFam" id="3.10.50.40:FF:000006">
    <property type="entry name" value="Peptidyl-prolyl cis-trans isomerase"/>
    <property type="match status" value="1"/>
</dbReference>
<dbReference type="STRING" id="137246.A0A401SDY0"/>
<dbReference type="PROSITE" id="PS00018">
    <property type="entry name" value="EF_HAND_1"/>
    <property type="match status" value="2"/>
</dbReference>
<sequence>MYRYGTLLFYTLVCTIVFNHISAKVAKEVKIEVMYRPENCPVKSKRGDALNAHYDGYLEDGTQIYCSRTSNDGHPKWFVLGVGQVIKGLDIGMDDMCEGEKRKVTIPPSLAFGAIAREKIPPNSTLIFEIELYAVRRGPRSVESFQVIDLDGDKKLSRNELKLYLQEEFKRDNRIKDSAHKDRVLTDIFLKNDQDGDGYISAREYNVLQHDEL</sequence>
<keyword evidence="8" id="KW-0325">Glycoprotein</keyword>
<feature type="chain" id="PRO_5019317509" description="peptidylprolyl isomerase" evidence="11">
    <location>
        <begin position="24"/>
        <end position="213"/>
    </location>
</feature>
<evidence type="ECO:0000256" key="6">
    <source>
        <dbReference type="ARBA" id="ARBA00022837"/>
    </source>
</evidence>
<dbReference type="Gene3D" id="3.10.50.40">
    <property type="match status" value="1"/>
</dbReference>
<dbReference type="PANTHER" id="PTHR46222">
    <property type="entry name" value="PEPTIDYL-PROLYL CIS-TRANS ISOMERASE FKBP7/14"/>
    <property type="match status" value="1"/>
</dbReference>
<dbReference type="InterPro" id="IPR046357">
    <property type="entry name" value="PPIase_dom_sf"/>
</dbReference>
<keyword evidence="3 11" id="KW-0732">Signal</keyword>
<evidence type="ECO:0000256" key="4">
    <source>
        <dbReference type="ARBA" id="ARBA00022737"/>
    </source>
</evidence>
<evidence type="ECO:0000256" key="7">
    <source>
        <dbReference type="ARBA" id="ARBA00023110"/>
    </source>
</evidence>
<dbReference type="GO" id="GO:0005783">
    <property type="term" value="C:endoplasmic reticulum"/>
    <property type="evidence" value="ECO:0007669"/>
    <property type="project" value="UniProtKB-ARBA"/>
</dbReference>
<dbReference type="Pfam" id="PF00254">
    <property type="entry name" value="FKBP_C"/>
    <property type="match status" value="1"/>
</dbReference>
<dbReference type="Pfam" id="PF13202">
    <property type="entry name" value="EF-hand_5"/>
    <property type="match status" value="2"/>
</dbReference>
<dbReference type="GO" id="GO:0003755">
    <property type="term" value="F:peptidyl-prolyl cis-trans isomerase activity"/>
    <property type="evidence" value="ECO:0007669"/>
    <property type="project" value="UniProtKB-KW"/>
</dbReference>
<protein>
    <recommendedName>
        <fullName evidence="2 10">peptidylprolyl isomerase</fullName>
        <ecNumber evidence="2 10">5.2.1.8</ecNumber>
    </recommendedName>
</protein>
<dbReference type="OMA" id="FFYVWGI"/>
<reference evidence="14 15" key="1">
    <citation type="journal article" date="2018" name="Nat. Ecol. Evol.">
        <title>Shark genomes provide insights into elasmobranch evolution and the origin of vertebrates.</title>
        <authorList>
            <person name="Hara Y"/>
            <person name="Yamaguchi K"/>
            <person name="Onimaru K"/>
            <person name="Kadota M"/>
            <person name="Koyanagi M"/>
            <person name="Keeley SD"/>
            <person name="Tatsumi K"/>
            <person name="Tanaka K"/>
            <person name="Motone F"/>
            <person name="Kageyama Y"/>
            <person name="Nozu R"/>
            <person name="Adachi N"/>
            <person name="Nishimura O"/>
            <person name="Nakagawa R"/>
            <person name="Tanegashima C"/>
            <person name="Kiyatake I"/>
            <person name="Matsumoto R"/>
            <person name="Murakumo K"/>
            <person name="Nishida K"/>
            <person name="Terakita A"/>
            <person name="Kuratani S"/>
            <person name="Sato K"/>
            <person name="Hyodo S Kuraku.S."/>
        </authorList>
    </citation>
    <scope>NUCLEOTIDE SEQUENCE [LARGE SCALE GENOMIC DNA]</scope>
</reference>
<dbReference type="OrthoDB" id="1902587at2759"/>
<dbReference type="InterPro" id="IPR011992">
    <property type="entry name" value="EF-hand-dom_pair"/>
</dbReference>
<dbReference type="SUPFAM" id="SSF47473">
    <property type="entry name" value="EF-hand"/>
    <property type="match status" value="1"/>
</dbReference>
<evidence type="ECO:0000256" key="5">
    <source>
        <dbReference type="ARBA" id="ARBA00022824"/>
    </source>
</evidence>
<keyword evidence="5" id="KW-0256">Endoplasmic reticulum</keyword>
<evidence type="ECO:0000313" key="15">
    <source>
        <dbReference type="Proteomes" id="UP000287033"/>
    </source>
</evidence>
<evidence type="ECO:0000256" key="3">
    <source>
        <dbReference type="ARBA" id="ARBA00022729"/>
    </source>
</evidence>
<keyword evidence="15" id="KW-1185">Reference proteome</keyword>
<dbReference type="InterPro" id="IPR052273">
    <property type="entry name" value="PPIase_FKBP"/>
</dbReference>
<gene>
    <name evidence="14" type="ORF">chiPu_0006980</name>
</gene>
<dbReference type="Gene3D" id="1.10.238.10">
    <property type="entry name" value="EF-hand"/>
    <property type="match status" value="1"/>
</dbReference>
<dbReference type="Proteomes" id="UP000287033">
    <property type="component" value="Unassembled WGS sequence"/>
</dbReference>
<evidence type="ECO:0000313" key="14">
    <source>
        <dbReference type="EMBL" id="GCC28550.1"/>
    </source>
</evidence>
<dbReference type="GO" id="GO:0005509">
    <property type="term" value="F:calcium ion binding"/>
    <property type="evidence" value="ECO:0007669"/>
    <property type="project" value="InterPro"/>
</dbReference>
<proteinExistence type="predicted"/>
<evidence type="ECO:0000256" key="10">
    <source>
        <dbReference type="PROSITE-ProRule" id="PRU00277"/>
    </source>
</evidence>
<dbReference type="EMBL" id="BEZZ01000211">
    <property type="protein sequence ID" value="GCC28550.1"/>
    <property type="molecule type" value="Genomic_DNA"/>
</dbReference>
<dbReference type="PROSITE" id="PS50222">
    <property type="entry name" value="EF_HAND_2"/>
    <property type="match status" value="2"/>
</dbReference>
<feature type="domain" description="PPIase FKBP-type" evidence="12">
    <location>
        <begin position="47"/>
        <end position="136"/>
    </location>
</feature>
<dbReference type="PANTHER" id="PTHR46222:SF2">
    <property type="entry name" value="PEPTIDYL-PROLYL CIS-TRANS ISOMERASE FKBP7"/>
    <property type="match status" value="1"/>
</dbReference>
<feature type="signal peptide" evidence="11">
    <location>
        <begin position="1"/>
        <end position="23"/>
    </location>
</feature>
<evidence type="ECO:0000259" key="13">
    <source>
        <dbReference type="PROSITE" id="PS50222"/>
    </source>
</evidence>
<evidence type="ECO:0000256" key="11">
    <source>
        <dbReference type="SAM" id="SignalP"/>
    </source>
</evidence>
<dbReference type="InterPro" id="IPR018247">
    <property type="entry name" value="EF_Hand_1_Ca_BS"/>
</dbReference>
<name>A0A401SDY0_CHIPU</name>
<dbReference type="InterPro" id="IPR002048">
    <property type="entry name" value="EF_hand_dom"/>
</dbReference>